<dbReference type="EMBL" id="CP043869">
    <property type="protein sequence ID" value="QEQ95984.1"/>
    <property type="molecule type" value="Genomic_DNA"/>
</dbReference>
<evidence type="ECO:0000256" key="1">
    <source>
        <dbReference type="SAM" id="MobiDB-lite"/>
    </source>
</evidence>
<dbReference type="KEGG" id="ncu:F0U83_04275"/>
<protein>
    <submittedName>
        <fullName evidence="3">Uncharacterized protein</fullName>
    </submittedName>
</protein>
<feature type="chain" id="PRO_5024993914" evidence="2">
    <location>
        <begin position="21"/>
        <end position="169"/>
    </location>
</feature>
<proteinExistence type="predicted"/>
<dbReference type="AlphaFoldDB" id="A0A5P1R8M5"/>
<name>A0A5P1R8M5_9GAMM</name>
<dbReference type="OrthoDB" id="6120461at2"/>
<dbReference type="Proteomes" id="UP000324760">
    <property type="component" value="Chromosome"/>
</dbReference>
<organism evidence="3 4">
    <name type="scientific">Neptunomonas concharum</name>
    <dbReference type="NCBI Taxonomy" id="1031538"/>
    <lineage>
        <taxon>Bacteria</taxon>
        <taxon>Pseudomonadati</taxon>
        <taxon>Pseudomonadota</taxon>
        <taxon>Gammaproteobacteria</taxon>
        <taxon>Oceanospirillales</taxon>
        <taxon>Oceanospirillaceae</taxon>
        <taxon>Neptunomonas</taxon>
    </lineage>
</organism>
<evidence type="ECO:0000256" key="2">
    <source>
        <dbReference type="SAM" id="SignalP"/>
    </source>
</evidence>
<keyword evidence="4" id="KW-1185">Reference proteome</keyword>
<reference evidence="3 4" key="1">
    <citation type="journal article" date="2019" name="Biochem. Eng. J.">
        <title>Metabolic engineering of the marine bacteria Neptunomonas concharum for the production of acetoin and meso-2,3-butanediol from acetate.</title>
        <authorList>
            <person name="Li W."/>
            <person name="Pu N."/>
            <person name="Liu C.-X."/>
            <person name="Yuan Q.-P."/>
            <person name="Li Z.-J."/>
        </authorList>
    </citation>
    <scope>NUCLEOTIDE SEQUENCE [LARGE SCALE GENOMIC DNA]</scope>
    <source>
        <strain evidence="3 4">JCM17730</strain>
    </source>
</reference>
<evidence type="ECO:0000313" key="3">
    <source>
        <dbReference type="EMBL" id="QEQ95984.1"/>
    </source>
</evidence>
<gene>
    <name evidence="3" type="ORF">F0U83_04275</name>
</gene>
<feature type="region of interest" description="Disordered" evidence="1">
    <location>
        <begin position="127"/>
        <end position="169"/>
    </location>
</feature>
<sequence length="169" mass="16099">MRHLIIGVVAGMFPLYSAFADIPSDIASGLSISEVVSNATADGQSVESIFQQVAAINPDTVALVVSAMVSANPDAADSIVAAAITAAPDKAQDITSAAISSGADADAVITAAIGAGADPTSITEATAAGNPQGQGRGLGIAPGQTGRAVTPPPFGSNAGGGGGGIGSPS</sequence>
<dbReference type="RefSeq" id="WP_138988939.1">
    <property type="nucleotide sequence ID" value="NZ_CP043869.1"/>
</dbReference>
<keyword evidence="2" id="KW-0732">Signal</keyword>
<accession>A0A5P1R8M5</accession>
<feature type="signal peptide" evidence="2">
    <location>
        <begin position="1"/>
        <end position="20"/>
    </location>
</feature>
<feature type="compositionally biased region" description="Gly residues" evidence="1">
    <location>
        <begin position="157"/>
        <end position="169"/>
    </location>
</feature>
<evidence type="ECO:0000313" key="4">
    <source>
        <dbReference type="Proteomes" id="UP000324760"/>
    </source>
</evidence>